<evidence type="ECO:0000313" key="3">
    <source>
        <dbReference type="Proteomes" id="UP001486565"/>
    </source>
</evidence>
<dbReference type="EMBL" id="CP121687">
    <property type="protein sequence ID" value="WZL69239.1"/>
    <property type="molecule type" value="Genomic_DNA"/>
</dbReference>
<evidence type="ECO:0000256" key="1">
    <source>
        <dbReference type="SAM" id="Phobius"/>
    </source>
</evidence>
<dbReference type="RefSeq" id="WP_341876247.1">
    <property type="nucleotide sequence ID" value="NZ_CP121687.1"/>
</dbReference>
<evidence type="ECO:0000313" key="2">
    <source>
        <dbReference type="EMBL" id="WZL69239.1"/>
    </source>
</evidence>
<keyword evidence="1" id="KW-0472">Membrane</keyword>
<feature type="transmembrane region" description="Helical" evidence="1">
    <location>
        <begin position="71"/>
        <end position="89"/>
    </location>
</feature>
<organism evidence="2 3">
    <name type="scientific">Defluviitalea saccharophila</name>
    <dbReference type="NCBI Taxonomy" id="879970"/>
    <lineage>
        <taxon>Bacteria</taxon>
        <taxon>Bacillati</taxon>
        <taxon>Bacillota</taxon>
        <taxon>Clostridia</taxon>
        <taxon>Lachnospirales</taxon>
        <taxon>Defluviitaleaceae</taxon>
        <taxon>Defluviitalea</taxon>
    </lineage>
</organism>
<dbReference type="Proteomes" id="UP001486565">
    <property type="component" value="Chromosome"/>
</dbReference>
<name>A0ABZ2Y1W6_9FIRM</name>
<proteinExistence type="predicted"/>
<reference evidence="2 3" key="1">
    <citation type="submission" date="2023-03" db="EMBL/GenBank/DDBJ databases">
        <title>Novel Species.</title>
        <authorList>
            <person name="Ma S."/>
        </authorList>
    </citation>
    <scope>NUCLEOTIDE SEQUENCE [LARGE SCALE GENOMIC DNA]</scope>
    <source>
        <strain evidence="2 3">LIND6LT2</strain>
    </source>
</reference>
<accession>A0ABZ2Y1W6</accession>
<keyword evidence="1" id="KW-1133">Transmembrane helix</keyword>
<gene>
    <name evidence="2" type="ORF">QBE51_10590</name>
</gene>
<sequence length="92" mass="11037">MDYFSNDRVVLIENKRGGWYEKAIFILNKDVNPKQMPKDIVEEAEKIIGDYIKRNKPIHSRKKLKKRRIDWILNCCLILSIVLFMYYAAQVF</sequence>
<keyword evidence="1" id="KW-0812">Transmembrane</keyword>
<protein>
    <submittedName>
        <fullName evidence="2">Uncharacterized protein</fullName>
    </submittedName>
</protein>
<keyword evidence="3" id="KW-1185">Reference proteome</keyword>